<dbReference type="PANTHER" id="PTHR23313">
    <property type="entry name" value="TSEC1-RELATED"/>
    <property type="match status" value="1"/>
</dbReference>
<keyword evidence="3" id="KW-1185">Reference proteome</keyword>
<feature type="compositionally biased region" description="Basic and acidic residues" evidence="1">
    <location>
        <begin position="195"/>
        <end position="213"/>
    </location>
</feature>
<evidence type="ECO:0000256" key="1">
    <source>
        <dbReference type="SAM" id="MobiDB-lite"/>
    </source>
</evidence>
<comment type="caution">
    <text evidence="2">The sequence shown here is derived from an EMBL/GenBank/DDBJ whole genome shotgun (WGS) entry which is preliminary data.</text>
</comment>
<evidence type="ECO:0000313" key="2">
    <source>
        <dbReference type="EMBL" id="GMI21671.1"/>
    </source>
</evidence>
<proteinExistence type="predicted"/>
<feature type="region of interest" description="Disordered" evidence="1">
    <location>
        <begin position="61"/>
        <end position="135"/>
    </location>
</feature>
<dbReference type="PANTHER" id="PTHR23313:SF0">
    <property type="entry name" value="TESTIS-EXPRESSED PROTEIN 9"/>
    <property type="match status" value="1"/>
</dbReference>
<feature type="compositionally biased region" description="Polar residues" evidence="1">
    <location>
        <begin position="67"/>
        <end position="85"/>
    </location>
</feature>
<sequence>MSAPPSLDDELRYMADMQQREEELRALNDEIDMNLDLGENTPAPSVPAPKSHFMKKIYAAPAPPSPLQDSTNVSSLDISNASSATPLPIRTVRDPSSPSALPQNPGALVDAAFSPSTDASGLASPPLNQGAAPADIGSEAQTRFMKARIKALTLQLNEMASLRQEADASMSKAVKKAKAEAEERQRATRALADLKATHEKAKTASKGDKDSLEALRRENADLKRDLAKASKLNEQGAKENKSREVRLARALEEVERFKETLSAATKETTGSAAGFRKDKDRLVAQVRSLERQRAELLAAFKKQMKLIDVMKRMKVHVEAAKMLEFTEEEFVKVLDWE</sequence>
<gene>
    <name evidence="2" type="ORF">TeGR_g12302</name>
</gene>
<organism evidence="2 3">
    <name type="scientific">Tetraparma gracilis</name>
    <dbReference type="NCBI Taxonomy" id="2962635"/>
    <lineage>
        <taxon>Eukaryota</taxon>
        <taxon>Sar</taxon>
        <taxon>Stramenopiles</taxon>
        <taxon>Ochrophyta</taxon>
        <taxon>Bolidophyceae</taxon>
        <taxon>Parmales</taxon>
        <taxon>Triparmaceae</taxon>
        <taxon>Tetraparma</taxon>
    </lineage>
</organism>
<evidence type="ECO:0000313" key="3">
    <source>
        <dbReference type="Proteomes" id="UP001165060"/>
    </source>
</evidence>
<evidence type="ECO:0008006" key="4">
    <source>
        <dbReference type="Google" id="ProtNLM"/>
    </source>
</evidence>
<reference evidence="2 3" key="1">
    <citation type="journal article" date="2023" name="Commun. Biol.">
        <title>Genome analysis of Parmales, the sister group of diatoms, reveals the evolutionary specialization of diatoms from phago-mixotrophs to photoautotrophs.</title>
        <authorList>
            <person name="Ban H."/>
            <person name="Sato S."/>
            <person name="Yoshikawa S."/>
            <person name="Yamada K."/>
            <person name="Nakamura Y."/>
            <person name="Ichinomiya M."/>
            <person name="Sato N."/>
            <person name="Blanc-Mathieu R."/>
            <person name="Endo H."/>
            <person name="Kuwata A."/>
            <person name="Ogata H."/>
        </authorList>
    </citation>
    <scope>NUCLEOTIDE SEQUENCE [LARGE SCALE GENOMIC DNA]</scope>
</reference>
<name>A0ABQ6M8P9_9STRA</name>
<accession>A0ABQ6M8P9</accession>
<dbReference type="EMBL" id="BRYB01000056">
    <property type="protein sequence ID" value="GMI21671.1"/>
    <property type="molecule type" value="Genomic_DNA"/>
</dbReference>
<dbReference type="Proteomes" id="UP001165060">
    <property type="component" value="Unassembled WGS sequence"/>
</dbReference>
<feature type="region of interest" description="Disordered" evidence="1">
    <location>
        <begin position="193"/>
        <end position="213"/>
    </location>
</feature>
<protein>
    <recommendedName>
        <fullName evidence="4">Testis-expressed sequence 9 protein</fullName>
    </recommendedName>
</protein>